<feature type="region of interest" description="Disordered" evidence="1">
    <location>
        <begin position="86"/>
        <end position="115"/>
    </location>
</feature>
<name>A0A1V9XBJ5_9ACAR</name>
<evidence type="ECO:0000313" key="3">
    <source>
        <dbReference type="Proteomes" id="UP000192247"/>
    </source>
</evidence>
<dbReference type="Proteomes" id="UP000192247">
    <property type="component" value="Unassembled WGS sequence"/>
</dbReference>
<dbReference type="AlphaFoldDB" id="A0A1V9XBJ5"/>
<accession>A0A1V9XBJ5</accession>
<dbReference type="EMBL" id="MNPL01016512">
    <property type="protein sequence ID" value="OQR70712.1"/>
    <property type="molecule type" value="Genomic_DNA"/>
</dbReference>
<protein>
    <submittedName>
        <fullName evidence="2">Uncharacterized protein</fullName>
    </submittedName>
</protein>
<organism evidence="2 3">
    <name type="scientific">Tropilaelaps mercedesae</name>
    <dbReference type="NCBI Taxonomy" id="418985"/>
    <lineage>
        <taxon>Eukaryota</taxon>
        <taxon>Metazoa</taxon>
        <taxon>Ecdysozoa</taxon>
        <taxon>Arthropoda</taxon>
        <taxon>Chelicerata</taxon>
        <taxon>Arachnida</taxon>
        <taxon>Acari</taxon>
        <taxon>Parasitiformes</taxon>
        <taxon>Mesostigmata</taxon>
        <taxon>Gamasina</taxon>
        <taxon>Dermanyssoidea</taxon>
        <taxon>Laelapidae</taxon>
        <taxon>Tropilaelaps</taxon>
    </lineage>
</organism>
<evidence type="ECO:0000313" key="2">
    <source>
        <dbReference type="EMBL" id="OQR70712.1"/>
    </source>
</evidence>
<sequence>MEVTPSGPQMCRTSEINGNLPSVNPNGTIGYQAHQISGLQGIQCQGPLVVSLPARVSQRVPSAKERPPRSIPVVKVAQPIRQSWTQARGSKKEPHHHHRQLANGISNNTSASVASHKERTQLKAVSIQQPTHAHAVESQSTAIGVVQRMKPLHVHVGNSQPGEETQSEIFWDF</sequence>
<feature type="compositionally biased region" description="Polar residues" evidence="1">
    <location>
        <begin position="103"/>
        <end position="113"/>
    </location>
</feature>
<comment type="caution">
    <text evidence="2">The sequence shown here is derived from an EMBL/GenBank/DDBJ whole genome shotgun (WGS) entry which is preliminary data.</text>
</comment>
<keyword evidence="3" id="KW-1185">Reference proteome</keyword>
<dbReference type="InParanoid" id="A0A1V9XBJ5"/>
<reference evidence="2 3" key="1">
    <citation type="journal article" date="2017" name="Gigascience">
        <title>Draft genome of the honey bee ectoparasitic mite, Tropilaelaps mercedesae, is shaped by the parasitic life history.</title>
        <authorList>
            <person name="Dong X."/>
            <person name="Armstrong S.D."/>
            <person name="Xia D."/>
            <person name="Makepeace B.L."/>
            <person name="Darby A.C."/>
            <person name="Kadowaki T."/>
        </authorList>
    </citation>
    <scope>NUCLEOTIDE SEQUENCE [LARGE SCALE GENOMIC DNA]</scope>
    <source>
        <strain evidence="2">Wuxi-XJTLU</strain>
    </source>
</reference>
<feature type="compositionally biased region" description="Polar residues" evidence="1">
    <location>
        <begin position="11"/>
        <end position="21"/>
    </location>
</feature>
<gene>
    <name evidence="2" type="ORF">BIW11_04109</name>
</gene>
<evidence type="ECO:0000256" key="1">
    <source>
        <dbReference type="SAM" id="MobiDB-lite"/>
    </source>
</evidence>
<proteinExistence type="predicted"/>
<feature type="region of interest" description="Disordered" evidence="1">
    <location>
        <begin position="1"/>
        <end position="21"/>
    </location>
</feature>